<dbReference type="Pfam" id="PF00483">
    <property type="entry name" value="NTP_transferase"/>
    <property type="match status" value="1"/>
</dbReference>
<dbReference type="SUPFAM" id="SSF53448">
    <property type="entry name" value="Nucleotide-diphospho-sugar transferases"/>
    <property type="match status" value="1"/>
</dbReference>
<dbReference type="PANTHER" id="PTHR43584">
    <property type="entry name" value="NUCLEOTIDYL TRANSFERASE"/>
    <property type="match status" value="1"/>
</dbReference>
<feature type="domain" description="Nucleotidyl transferase" evidence="3">
    <location>
        <begin position="3"/>
        <end position="236"/>
    </location>
</feature>
<name>A0A0F7IEN5_9EURY</name>
<evidence type="ECO:0000313" key="5">
    <source>
        <dbReference type="Proteomes" id="UP000034723"/>
    </source>
</evidence>
<dbReference type="RefSeq" id="WP_048095954.1">
    <property type="nucleotide sequence ID" value="NZ_CP011267.1"/>
</dbReference>
<evidence type="ECO:0000256" key="2">
    <source>
        <dbReference type="ARBA" id="ARBA00022695"/>
    </source>
</evidence>
<dbReference type="OrthoDB" id="25155at2157"/>
<dbReference type="PANTHER" id="PTHR43584:SF5">
    <property type="entry name" value="PROTEIN LICC"/>
    <property type="match status" value="1"/>
</dbReference>
<reference evidence="4 5" key="1">
    <citation type="submission" date="2015-04" db="EMBL/GenBank/DDBJ databases">
        <title>The complete genome sequence of the hyperthermophilic, obligate iron-reducing archaeon Geoglobus ahangari strain 234T.</title>
        <authorList>
            <person name="Manzella M.P."/>
            <person name="Holmes D.E."/>
            <person name="Rocheleau J.M."/>
            <person name="Chung A."/>
            <person name="Reguera G."/>
            <person name="Kashefi K."/>
        </authorList>
    </citation>
    <scope>NUCLEOTIDE SEQUENCE [LARGE SCALE GENOMIC DNA]</scope>
    <source>
        <strain evidence="4 5">234</strain>
    </source>
</reference>
<dbReference type="Proteomes" id="UP000034723">
    <property type="component" value="Chromosome"/>
</dbReference>
<evidence type="ECO:0000259" key="3">
    <source>
        <dbReference type="Pfam" id="PF00483"/>
    </source>
</evidence>
<dbReference type="GO" id="GO:0016779">
    <property type="term" value="F:nucleotidyltransferase activity"/>
    <property type="evidence" value="ECO:0007669"/>
    <property type="project" value="UniProtKB-KW"/>
</dbReference>
<dbReference type="KEGG" id="gah:GAH_01589"/>
<sequence>MQAVILAAGMGSRLGTLTEKIPKALIDVGGKPLIAHSIEILRESGVRRFVIVTGYRAYKIRSYLEEHYDDIDVEYVHNHRYETTNNIYSLYLAAKQITGPYYILNSDIIFHPGIFRNIHESEKENLTISVDFRENLGEEEMKVVVEDERVVEISKKIDPARAHGEYIGITKVTERSASALVESLEETMDVHGKRVFYEHAFQMMIDKGHEVNYAPTSGLAWTEIDTIEDLIHAREEVYPAIAGR</sequence>
<accession>A0A0F7IEN5</accession>
<dbReference type="HOGENOM" id="CLU_029499_5_0_2"/>
<dbReference type="EMBL" id="CP011267">
    <property type="protein sequence ID" value="AKG91123.1"/>
    <property type="molecule type" value="Genomic_DNA"/>
</dbReference>
<evidence type="ECO:0000313" key="4">
    <source>
        <dbReference type="EMBL" id="AKG91123.1"/>
    </source>
</evidence>
<keyword evidence="5" id="KW-1185">Reference proteome</keyword>
<dbReference type="InterPro" id="IPR050065">
    <property type="entry name" value="GlmU-like"/>
</dbReference>
<dbReference type="Gene3D" id="3.90.550.10">
    <property type="entry name" value="Spore Coat Polysaccharide Biosynthesis Protein SpsA, Chain A"/>
    <property type="match status" value="1"/>
</dbReference>
<dbReference type="GeneID" id="24804157"/>
<protein>
    <submittedName>
        <fullName evidence="4">Putative sugar nucleotidyltransferase</fullName>
    </submittedName>
</protein>
<dbReference type="InterPro" id="IPR005835">
    <property type="entry name" value="NTP_transferase_dom"/>
</dbReference>
<dbReference type="AlphaFoldDB" id="A0A0F7IEN5"/>
<organism evidence="4 5">
    <name type="scientific">Geoglobus ahangari</name>
    <dbReference type="NCBI Taxonomy" id="113653"/>
    <lineage>
        <taxon>Archaea</taxon>
        <taxon>Methanobacteriati</taxon>
        <taxon>Methanobacteriota</taxon>
        <taxon>Archaeoglobi</taxon>
        <taxon>Archaeoglobales</taxon>
        <taxon>Archaeoglobaceae</taxon>
        <taxon>Geoglobus</taxon>
    </lineage>
</organism>
<dbReference type="CDD" id="cd02523">
    <property type="entry name" value="PC_cytidylyltransferase"/>
    <property type="match status" value="1"/>
</dbReference>
<dbReference type="STRING" id="113653.GAH_01589"/>
<dbReference type="InParanoid" id="A0A0F7IEN5"/>
<keyword evidence="2" id="KW-0548">Nucleotidyltransferase</keyword>
<evidence type="ECO:0000256" key="1">
    <source>
        <dbReference type="ARBA" id="ARBA00022679"/>
    </source>
</evidence>
<dbReference type="InterPro" id="IPR029044">
    <property type="entry name" value="Nucleotide-diphossugar_trans"/>
</dbReference>
<gene>
    <name evidence="4" type="ORF">GAH_01589</name>
</gene>
<dbReference type="PATRIC" id="fig|113653.22.peg.1566"/>
<proteinExistence type="predicted"/>
<keyword evidence="1 4" id="KW-0808">Transferase</keyword>